<dbReference type="EMBL" id="JADGMS010000016">
    <property type="protein sequence ID" value="KAF9664942.1"/>
    <property type="molecule type" value="Genomic_DNA"/>
</dbReference>
<feature type="transmembrane region" description="Helical" evidence="1">
    <location>
        <begin position="237"/>
        <end position="257"/>
    </location>
</feature>
<dbReference type="Proteomes" id="UP000657918">
    <property type="component" value="Chromosome 16"/>
</dbReference>
<reference evidence="2 3" key="1">
    <citation type="submission" date="2020-10" db="EMBL/GenBank/DDBJ databases">
        <title>Plant Genome Project.</title>
        <authorList>
            <person name="Zhang R.-G."/>
        </authorList>
    </citation>
    <scope>NUCLEOTIDE SEQUENCE [LARGE SCALE GENOMIC DNA]</scope>
    <source>
        <strain evidence="2">FAFU-HL-1</strain>
        <tissue evidence="2">Leaf</tissue>
    </source>
</reference>
<keyword evidence="1" id="KW-0472">Membrane</keyword>
<keyword evidence="1" id="KW-0812">Transmembrane</keyword>
<sequence>MNIKSHKRSALSNMNGSIVGSSSQIIPFSAFWLRSSVVSVLISLISDTWAIGPHGSPQWLATGIFKRRQCVTLLQWPGAPSNLKSKFYMSQDKNQFEFFADAEVESDGFQTPRHTERWRLGTVLSFLPGQASHTVKLDIYSPLFLTSSLFTPNNIFRFNYKKLHFYRVDKIELGREENSLNYVTVDAPASPPSYFAPPLLIIPLAPPSSFSLNLKSLIHGGTLIGSSLLPQSFTFAIYNYLPHSHAFTIFTIIIFIARNKLS</sequence>
<evidence type="ECO:0000313" key="2">
    <source>
        <dbReference type="EMBL" id="KAF9664942.1"/>
    </source>
</evidence>
<gene>
    <name evidence="2" type="ORF">SADUNF_Sadunf16G0070900</name>
</gene>
<comment type="caution">
    <text evidence="2">The sequence shown here is derived from an EMBL/GenBank/DDBJ whole genome shotgun (WGS) entry which is preliminary data.</text>
</comment>
<keyword evidence="1" id="KW-1133">Transmembrane helix</keyword>
<dbReference type="PANTHER" id="PTHR35631:SF6">
    <property type="entry name" value="SECRETED PROTEIN"/>
    <property type="match status" value="1"/>
</dbReference>
<dbReference type="AlphaFoldDB" id="A0A835MFW1"/>
<organism evidence="2 3">
    <name type="scientific">Salix dunnii</name>
    <dbReference type="NCBI Taxonomy" id="1413687"/>
    <lineage>
        <taxon>Eukaryota</taxon>
        <taxon>Viridiplantae</taxon>
        <taxon>Streptophyta</taxon>
        <taxon>Embryophyta</taxon>
        <taxon>Tracheophyta</taxon>
        <taxon>Spermatophyta</taxon>
        <taxon>Magnoliopsida</taxon>
        <taxon>eudicotyledons</taxon>
        <taxon>Gunneridae</taxon>
        <taxon>Pentapetalae</taxon>
        <taxon>rosids</taxon>
        <taxon>fabids</taxon>
        <taxon>Malpighiales</taxon>
        <taxon>Salicaceae</taxon>
        <taxon>Saliceae</taxon>
        <taxon>Salix</taxon>
    </lineage>
</organism>
<protein>
    <submittedName>
        <fullName evidence="2">Uncharacterized protein</fullName>
    </submittedName>
</protein>
<keyword evidence="3" id="KW-1185">Reference proteome</keyword>
<evidence type="ECO:0000256" key="1">
    <source>
        <dbReference type="SAM" id="Phobius"/>
    </source>
</evidence>
<proteinExistence type="predicted"/>
<dbReference type="PANTHER" id="PTHR35631">
    <property type="entry name" value="OS08G0114150 PROTEIN"/>
    <property type="match status" value="1"/>
</dbReference>
<name>A0A835MFW1_9ROSI</name>
<accession>A0A835MFW1</accession>
<evidence type="ECO:0000313" key="3">
    <source>
        <dbReference type="Proteomes" id="UP000657918"/>
    </source>
</evidence>